<dbReference type="GO" id="GO:0003677">
    <property type="term" value="F:DNA binding"/>
    <property type="evidence" value="ECO:0007669"/>
    <property type="project" value="UniProtKB-KW"/>
</dbReference>
<dbReference type="SUPFAM" id="SSF101941">
    <property type="entry name" value="NAC domain"/>
    <property type="match status" value="1"/>
</dbReference>
<protein>
    <recommendedName>
        <fullName evidence="6">NAC domain-containing protein</fullName>
    </recommendedName>
</protein>
<dbReference type="EMBL" id="JBJKTR010000014">
    <property type="protein sequence ID" value="KAL3344341.1"/>
    <property type="molecule type" value="Genomic_DNA"/>
</dbReference>
<organism evidence="7 8">
    <name type="scientific">Solanum stoloniferum</name>
    <dbReference type="NCBI Taxonomy" id="62892"/>
    <lineage>
        <taxon>Eukaryota</taxon>
        <taxon>Viridiplantae</taxon>
        <taxon>Streptophyta</taxon>
        <taxon>Embryophyta</taxon>
        <taxon>Tracheophyta</taxon>
        <taxon>Spermatophyta</taxon>
        <taxon>Magnoliopsida</taxon>
        <taxon>eudicotyledons</taxon>
        <taxon>Gunneridae</taxon>
        <taxon>Pentapetalae</taxon>
        <taxon>asterids</taxon>
        <taxon>lamiids</taxon>
        <taxon>Solanales</taxon>
        <taxon>Solanaceae</taxon>
        <taxon>Solanoideae</taxon>
        <taxon>Solaneae</taxon>
        <taxon>Solanum</taxon>
    </lineage>
</organism>
<dbReference type="Pfam" id="PF02365">
    <property type="entry name" value="NAM"/>
    <property type="match status" value="1"/>
</dbReference>
<keyword evidence="2" id="KW-0805">Transcription regulation</keyword>
<proteinExistence type="predicted"/>
<dbReference type="AlphaFoldDB" id="A0ABD2SKI2"/>
<dbReference type="GO" id="GO:0005634">
    <property type="term" value="C:nucleus"/>
    <property type="evidence" value="ECO:0007669"/>
    <property type="project" value="UniProtKB-SubCell"/>
</dbReference>
<dbReference type="InterPro" id="IPR003441">
    <property type="entry name" value="NAC-dom"/>
</dbReference>
<reference evidence="7 8" key="1">
    <citation type="submission" date="2024-05" db="EMBL/GenBank/DDBJ databases">
        <title>De novo assembly of an allotetraploid wild potato.</title>
        <authorList>
            <person name="Hosaka A.J."/>
        </authorList>
    </citation>
    <scope>NUCLEOTIDE SEQUENCE [LARGE SCALE GENOMIC DNA]</scope>
    <source>
        <tissue evidence="7">Young leaves</tissue>
    </source>
</reference>
<evidence type="ECO:0000256" key="5">
    <source>
        <dbReference type="ARBA" id="ARBA00023242"/>
    </source>
</evidence>
<keyword evidence="4" id="KW-0804">Transcription</keyword>
<dbReference type="PROSITE" id="PS51005">
    <property type="entry name" value="NAC"/>
    <property type="match status" value="1"/>
</dbReference>
<dbReference type="Proteomes" id="UP001627284">
    <property type="component" value="Unassembled WGS sequence"/>
</dbReference>
<accession>A0ABD2SKI2</accession>
<dbReference type="InterPro" id="IPR036093">
    <property type="entry name" value="NAC_dom_sf"/>
</dbReference>
<name>A0ABD2SKI2_9SOLN</name>
<dbReference type="Gene3D" id="2.170.150.80">
    <property type="entry name" value="NAC domain"/>
    <property type="match status" value="1"/>
</dbReference>
<comment type="caution">
    <text evidence="7">The sequence shown here is derived from an EMBL/GenBank/DDBJ whole genome shotgun (WGS) entry which is preliminary data.</text>
</comment>
<feature type="domain" description="NAC" evidence="6">
    <location>
        <begin position="1"/>
        <end position="142"/>
    </location>
</feature>
<comment type="subcellular location">
    <subcellularLocation>
        <location evidence="1">Nucleus</location>
    </subcellularLocation>
</comment>
<sequence>MGMNIDDEGLLKYLINFVTGMPVECDQIRLVDLYGNKKPSQLFETITTDHHHVFTQLKKKTKNFNRAIVGGGGSWKGINTRKPVNNKKGLVIGFKKTFRFDEENHVWIMNEYRPSDNILKALRLCDQIRLEEEFAVCRIRKSINSDQKVENFLGSCVPISSSQCQETVKSFPKSRFGTIQCNDQLNRYSS</sequence>
<keyword evidence="3" id="KW-0238">DNA-binding</keyword>
<evidence type="ECO:0000256" key="1">
    <source>
        <dbReference type="ARBA" id="ARBA00004123"/>
    </source>
</evidence>
<gene>
    <name evidence="7" type="ORF">AABB24_023665</name>
</gene>
<evidence type="ECO:0000259" key="6">
    <source>
        <dbReference type="PROSITE" id="PS51005"/>
    </source>
</evidence>
<keyword evidence="5" id="KW-0539">Nucleus</keyword>
<evidence type="ECO:0000256" key="2">
    <source>
        <dbReference type="ARBA" id="ARBA00023015"/>
    </source>
</evidence>
<evidence type="ECO:0000256" key="3">
    <source>
        <dbReference type="ARBA" id="ARBA00023125"/>
    </source>
</evidence>
<keyword evidence="8" id="KW-1185">Reference proteome</keyword>
<dbReference type="PANTHER" id="PTHR31989">
    <property type="entry name" value="NAC DOMAIN-CONTAINING PROTEIN 82-RELATED"/>
    <property type="match status" value="1"/>
</dbReference>
<evidence type="ECO:0000313" key="7">
    <source>
        <dbReference type="EMBL" id="KAL3344341.1"/>
    </source>
</evidence>
<evidence type="ECO:0000313" key="8">
    <source>
        <dbReference type="Proteomes" id="UP001627284"/>
    </source>
</evidence>
<evidence type="ECO:0000256" key="4">
    <source>
        <dbReference type="ARBA" id="ARBA00023163"/>
    </source>
</evidence>